<sequence>MLSVVLLVGWLLWAVSAWWASPRQVDVAWLDRDLAAGRVSGWDRAQGWIDDGVFLGGIAQARTDRHGATIVWTTPGGQTRAVDLGADGTGPGSRLDGYTTRLTAVRPPGVDPGGPAPVLAVAVSVLAMAVGLVWLVALVTGPPPRHGTRWFWFWLGLLPPFGLGVLAWLYAECWRPPTGRIDRHSGLLGLAWGFAVGLVLSVVTIGLRAALGGNVVPGG</sequence>
<evidence type="ECO:0000313" key="2">
    <source>
        <dbReference type="EMBL" id="SCG36192.1"/>
    </source>
</evidence>
<keyword evidence="1" id="KW-0472">Membrane</keyword>
<gene>
    <name evidence="2" type="ORF">GA0070614_0253</name>
</gene>
<dbReference type="Proteomes" id="UP000198215">
    <property type="component" value="Chromosome I"/>
</dbReference>
<name>A0A1C5GQY9_9ACTN</name>
<accession>A0A1C5GQY9</accession>
<organism evidence="2 3">
    <name type="scientific">Micromonospora coxensis</name>
    <dbReference type="NCBI Taxonomy" id="356852"/>
    <lineage>
        <taxon>Bacteria</taxon>
        <taxon>Bacillati</taxon>
        <taxon>Actinomycetota</taxon>
        <taxon>Actinomycetes</taxon>
        <taxon>Micromonosporales</taxon>
        <taxon>Micromonosporaceae</taxon>
        <taxon>Micromonospora</taxon>
    </lineage>
</organism>
<evidence type="ECO:0000313" key="3">
    <source>
        <dbReference type="Proteomes" id="UP000198215"/>
    </source>
</evidence>
<keyword evidence="1" id="KW-0812">Transmembrane</keyword>
<feature type="transmembrane region" description="Helical" evidence="1">
    <location>
        <begin position="191"/>
        <end position="211"/>
    </location>
</feature>
<reference evidence="3" key="1">
    <citation type="submission" date="2016-06" db="EMBL/GenBank/DDBJ databases">
        <authorList>
            <person name="Varghese N."/>
            <person name="Submissions Spin"/>
        </authorList>
    </citation>
    <scope>NUCLEOTIDE SEQUENCE [LARGE SCALE GENOMIC DNA]</scope>
    <source>
        <strain evidence="3">DSM 45161</strain>
    </source>
</reference>
<feature type="transmembrane region" description="Helical" evidence="1">
    <location>
        <begin position="151"/>
        <end position="171"/>
    </location>
</feature>
<proteinExistence type="predicted"/>
<evidence type="ECO:0000256" key="1">
    <source>
        <dbReference type="SAM" id="Phobius"/>
    </source>
</evidence>
<keyword evidence="3" id="KW-1185">Reference proteome</keyword>
<keyword evidence="1" id="KW-1133">Transmembrane helix</keyword>
<dbReference type="EMBL" id="LT607753">
    <property type="protein sequence ID" value="SCG36192.1"/>
    <property type="molecule type" value="Genomic_DNA"/>
</dbReference>
<feature type="transmembrane region" description="Helical" evidence="1">
    <location>
        <begin position="116"/>
        <end position="139"/>
    </location>
</feature>
<dbReference type="AlphaFoldDB" id="A0A1C5GQY9"/>
<protein>
    <submittedName>
        <fullName evidence="2">Uncharacterized protein</fullName>
    </submittedName>
</protein>